<dbReference type="PROSITE" id="PS51450">
    <property type="entry name" value="LRR"/>
    <property type="match status" value="1"/>
</dbReference>
<keyword evidence="9" id="KW-0433">Leucine-rich repeat</keyword>
<dbReference type="SUPFAM" id="SSF50978">
    <property type="entry name" value="WD40 repeat-like"/>
    <property type="match status" value="1"/>
</dbReference>
<evidence type="ECO:0000256" key="10">
    <source>
        <dbReference type="ARBA" id="ARBA00022705"/>
    </source>
</evidence>
<proteinExistence type="inferred from homology"/>
<evidence type="ECO:0000256" key="18">
    <source>
        <dbReference type="PROSITE-ProRule" id="PRU00221"/>
    </source>
</evidence>
<dbReference type="GO" id="GO:0000781">
    <property type="term" value="C:chromosome, telomeric region"/>
    <property type="evidence" value="ECO:0007669"/>
    <property type="project" value="UniProtKB-SubCell"/>
</dbReference>
<dbReference type="InterPro" id="IPR036322">
    <property type="entry name" value="WD40_repeat_dom_sf"/>
</dbReference>
<dbReference type="SMART" id="SM00320">
    <property type="entry name" value="WD40"/>
    <property type="match status" value="5"/>
</dbReference>
<evidence type="ECO:0000313" key="21">
    <source>
        <dbReference type="Proteomes" id="UP001408789"/>
    </source>
</evidence>
<organism evidence="20 21">
    <name type="scientific">Deinandra increscens subsp. villosa</name>
    <dbReference type="NCBI Taxonomy" id="3103831"/>
    <lineage>
        <taxon>Eukaryota</taxon>
        <taxon>Viridiplantae</taxon>
        <taxon>Streptophyta</taxon>
        <taxon>Embryophyta</taxon>
        <taxon>Tracheophyta</taxon>
        <taxon>Spermatophyta</taxon>
        <taxon>Magnoliopsida</taxon>
        <taxon>eudicotyledons</taxon>
        <taxon>Gunneridae</taxon>
        <taxon>Pentapetalae</taxon>
        <taxon>asterids</taxon>
        <taxon>campanulids</taxon>
        <taxon>Asterales</taxon>
        <taxon>Asteraceae</taxon>
        <taxon>Asteroideae</taxon>
        <taxon>Heliantheae alliance</taxon>
        <taxon>Madieae</taxon>
        <taxon>Madiinae</taxon>
        <taxon>Deinandra</taxon>
    </lineage>
</organism>
<evidence type="ECO:0000256" key="5">
    <source>
        <dbReference type="ARBA" id="ARBA00015536"/>
    </source>
</evidence>
<feature type="domain" description="Disease resistance R13L4/SHOC-2-like LRR" evidence="19">
    <location>
        <begin position="466"/>
        <end position="548"/>
    </location>
</feature>
<dbReference type="SUPFAM" id="SSF52058">
    <property type="entry name" value="L domain-like"/>
    <property type="match status" value="1"/>
</dbReference>
<dbReference type="InterPro" id="IPR051959">
    <property type="entry name" value="PAK1-Kinase_Regulator"/>
</dbReference>
<evidence type="ECO:0000256" key="8">
    <source>
        <dbReference type="ARBA" id="ARBA00022574"/>
    </source>
</evidence>
<keyword evidence="6" id="KW-1003">Cell membrane</keyword>
<dbReference type="InterPro" id="IPR019775">
    <property type="entry name" value="WD40_repeat_CS"/>
</dbReference>
<dbReference type="PRINTS" id="PR00019">
    <property type="entry name" value="LEURICHRPT"/>
</dbReference>
<evidence type="ECO:0000313" key="20">
    <source>
        <dbReference type="EMBL" id="KAK9074381.1"/>
    </source>
</evidence>
<evidence type="ECO:0000256" key="6">
    <source>
        <dbReference type="ARBA" id="ARBA00022475"/>
    </source>
</evidence>
<dbReference type="Proteomes" id="UP001408789">
    <property type="component" value="Unassembled WGS sequence"/>
</dbReference>
<comment type="similarity">
    <text evidence="4">Belongs to the LRWD1 family.</text>
</comment>
<evidence type="ECO:0000256" key="11">
    <source>
        <dbReference type="ARBA" id="ARBA00022729"/>
    </source>
</evidence>
<dbReference type="InterPro" id="IPR001611">
    <property type="entry name" value="Leu-rich_rpt"/>
</dbReference>
<dbReference type="GO" id="GO:0006952">
    <property type="term" value="P:defense response"/>
    <property type="evidence" value="ECO:0007669"/>
    <property type="project" value="UniProtKB-ARBA"/>
</dbReference>
<dbReference type="PROSITE" id="PS50082">
    <property type="entry name" value="WD_REPEATS_2"/>
    <property type="match status" value="2"/>
</dbReference>
<dbReference type="GO" id="GO:0005886">
    <property type="term" value="C:plasma membrane"/>
    <property type="evidence" value="ECO:0007669"/>
    <property type="project" value="UniProtKB-SubCell"/>
</dbReference>
<dbReference type="GO" id="GO:0000776">
    <property type="term" value="C:kinetochore"/>
    <property type="evidence" value="ECO:0007669"/>
    <property type="project" value="UniProtKB-KW"/>
</dbReference>
<dbReference type="SMART" id="SM00369">
    <property type="entry name" value="LRR_TYP"/>
    <property type="match status" value="4"/>
</dbReference>
<keyword evidence="13" id="KW-0995">Kinetochore</keyword>
<dbReference type="PRINTS" id="PR00320">
    <property type="entry name" value="GPROTEINBRPT"/>
</dbReference>
<evidence type="ECO:0000256" key="16">
    <source>
        <dbReference type="ARBA" id="ARBA00023328"/>
    </source>
</evidence>
<dbReference type="FunFam" id="3.80.10.10:FF:000299">
    <property type="entry name" value="Piriformospora indica-insensitive protein 2"/>
    <property type="match status" value="1"/>
</dbReference>
<keyword evidence="11" id="KW-0732">Signal</keyword>
<evidence type="ECO:0000256" key="1">
    <source>
        <dbReference type="ARBA" id="ARBA00004236"/>
    </source>
</evidence>
<dbReference type="InterPro" id="IPR020472">
    <property type="entry name" value="WD40_PAC1"/>
</dbReference>
<dbReference type="FunFam" id="3.80.10.10:FF:000269">
    <property type="entry name" value="Piriformospora indica-insensitive protein 2"/>
    <property type="match status" value="1"/>
</dbReference>
<dbReference type="PANTHER" id="PTHR44675:SF1">
    <property type="entry name" value="P21-ACTIVATED PROTEIN KINASE-INTERACTING PROTEIN 1"/>
    <property type="match status" value="1"/>
</dbReference>
<keyword evidence="10" id="KW-0235">DNA replication</keyword>
<feature type="repeat" description="WD" evidence="18">
    <location>
        <begin position="35"/>
        <end position="74"/>
    </location>
</feature>
<evidence type="ECO:0000256" key="7">
    <source>
        <dbReference type="ARBA" id="ARBA00022517"/>
    </source>
</evidence>
<evidence type="ECO:0000256" key="13">
    <source>
        <dbReference type="ARBA" id="ARBA00022838"/>
    </source>
</evidence>
<evidence type="ECO:0000259" key="19">
    <source>
        <dbReference type="Pfam" id="PF23598"/>
    </source>
</evidence>
<reference evidence="20 21" key="1">
    <citation type="submission" date="2024-04" db="EMBL/GenBank/DDBJ databases">
        <title>The reference genome of an endangered Asteraceae, Deinandra increscens subsp. villosa, native to the Central Coast of California.</title>
        <authorList>
            <person name="Guilliams M."/>
            <person name="Hasenstab-Lehman K."/>
            <person name="Meyer R."/>
            <person name="Mcevoy S."/>
        </authorList>
    </citation>
    <scope>NUCLEOTIDE SEQUENCE [LARGE SCALE GENOMIC DNA]</scope>
    <source>
        <tissue evidence="20">Leaf</tissue>
    </source>
</reference>
<protein>
    <recommendedName>
        <fullName evidence="5">Leucine-rich repeat and WD repeat-containing protein 1</fullName>
    </recommendedName>
    <alternativeName>
        <fullName evidence="17">Origin recognition complex-associated protein</fullName>
    </alternativeName>
</protein>
<keyword evidence="8 18" id="KW-0853">WD repeat</keyword>
<gene>
    <name evidence="20" type="ORF">SSX86_006979</name>
</gene>
<dbReference type="GO" id="GO:0006260">
    <property type="term" value="P:DNA replication"/>
    <property type="evidence" value="ECO:0007669"/>
    <property type="project" value="UniProtKB-KW"/>
</dbReference>
<keyword evidence="21" id="KW-1185">Reference proteome</keyword>
<evidence type="ECO:0000256" key="2">
    <source>
        <dbReference type="ARBA" id="ARBA00004574"/>
    </source>
</evidence>
<evidence type="ECO:0000256" key="9">
    <source>
        <dbReference type="ARBA" id="ARBA00022614"/>
    </source>
</evidence>
<evidence type="ECO:0000256" key="15">
    <source>
        <dbReference type="ARBA" id="ARBA00023136"/>
    </source>
</evidence>
<dbReference type="Pfam" id="PF23598">
    <property type="entry name" value="LRR_14"/>
    <property type="match status" value="1"/>
</dbReference>
<dbReference type="PROSITE" id="PS00678">
    <property type="entry name" value="WD_REPEATS_1"/>
    <property type="match status" value="1"/>
</dbReference>
<evidence type="ECO:0000256" key="14">
    <source>
        <dbReference type="ARBA" id="ARBA00022895"/>
    </source>
</evidence>
<comment type="caution">
    <text evidence="20">The sequence shown here is derived from an EMBL/GenBank/DDBJ whole genome shotgun (WGS) entry which is preliminary data.</text>
</comment>
<evidence type="ECO:0000256" key="4">
    <source>
        <dbReference type="ARBA" id="ARBA00007545"/>
    </source>
</evidence>
<evidence type="ECO:0000256" key="17">
    <source>
        <dbReference type="ARBA" id="ARBA00033046"/>
    </source>
</evidence>
<dbReference type="Pfam" id="PF00400">
    <property type="entry name" value="WD40"/>
    <property type="match status" value="3"/>
</dbReference>
<name>A0AAP0DFX1_9ASTR</name>
<keyword evidence="15" id="KW-0472">Membrane</keyword>
<dbReference type="Gene3D" id="3.80.10.10">
    <property type="entry name" value="Ribonuclease Inhibitor"/>
    <property type="match status" value="3"/>
</dbReference>
<keyword evidence="14" id="KW-0158">Chromosome</keyword>
<dbReference type="GO" id="GO:0042254">
    <property type="term" value="P:ribosome biogenesis"/>
    <property type="evidence" value="ECO:0007669"/>
    <property type="project" value="UniProtKB-KW"/>
</dbReference>
<feature type="repeat" description="WD" evidence="18">
    <location>
        <begin position="272"/>
        <end position="295"/>
    </location>
</feature>
<dbReference type="InterPro" id="IPR015943">
    <property type="entry name" value="WD40/YVTN_repeat-like_dom_sf"/>
</dbReference>
<comment type="subcellular location">
    <subcellularLocation>
        <location evidence="1">Cell membrane</location>
    </subcellularLocation>
    <subcellularLocation>
        <location evidence="3">Chromosome</location>
        <location evidence="3">Centromere</location>
        <location evidence="3">Kinetochore</location>
    </subcellularLocation>
    <subcellularLocation>
        <location evidence="2">Chromosome</location>
        <location evidence="2">Telomere</location>
    </subcellularLocation>
</comment>
<keyword evidence="14" id="KW-0779">Telomere</keyword>
<dbReference type="InterPro" id="IPR001680">
    <property type="entry name" value="WD40_rpt"/>
</dbReference>
<accession>A0AAP0DFX1</accession>
<sequence>MSLVAGSYERFIWGFKLKTLKHSTETLTLSPIFSFPSHLSPIKSVAVAGSVAVSGGSDDTIKIYDLSTSSEVGSLNDPTATVTSLVLFTDHSLSSFPRNLFSAYDDGNISFYDADPFVHLKTMKIHKKGVNDMAVHPSGKLALTVGRDSCLGMVNLVRGRRSFFCRLGKEASIVEFDCGGEKFFMGTDEKISVHEAEDAKLITELESKKRVLCIASGMNGLVYTGGEDRTVTAWDTVSGKVAYCIDDAHSARVKGIVVLSKIEGSSEDEPFLVASASSDGIIRVWDVRMANKSKPTPLAEANTKSRLTCLAGSSIGCGEMVTMDDGELSGLFEVMGSLLDDPTWAQMHPQPCTDTPWPGVQCELMAQEDGSNGQQDGQQDYNPTIFHVTKIHIGSDILTPPCKPNASLSSKGLMKLPFLKTLSLFNCFNVTPVSLSSSLFENNSLSSLEHLALVSNPGLYGSIPSSLGHIQTLRVLSLSQNKLSGEIPQGICQLVNLQQLDLSYNHLTGSIPQEIGKLKSLTIFDLSYNMIGGQLPSSFGQLQSLQKIDLGFNVINGRVPQELGNLNKLVLIDVSHNFLSGPLPESLSGLKQLEYLVIQDNPINTGMPLFIGSLGRLKVLSFSRCGLRGPILTSLSILKNLTALSLDNNSLNGTVPSYIGSLPNLEQLNLSQNQLSGELLVSQEFIKRIGMRLDIRGNNGLCIKNNTSSSEVKNPISCISSRSRTGGKKSSWGEEEHKDECGNMNSNLYQRNWSTKIDHHGYEFSLGLGQMFLVMILLLL</sequence>
<dbReference type="EMBL" id="JBCNJP010000008">
    <property type="protein sequence ID" value="KAK9074381.1"/>
    <property type="molecule type" value="Genomic_DNA"/>
</dbReference>
<dbReference type="AlphaFoldDB" id="A0AAP0DFX1"/>
<dbReference type="Gene3D" id="2.130.10.10">
    <property type="entry name" value="YVTN repeat-like/Quinoprotein amine dehydrogenase"/>
    <property type="match status" value="2"/>
</dbReference>
<keyword evidence="16" id="KW-0137">Centromere</keyword>
<dbReference type="InterPro" id="IPR055414">
    <property type="entry name" value="LRR_R13L4/SHOC2-like"/>
</dbReference>
<evidence type="ECO:0000256" key="3">
    <source>
        <dbReference type="ARBA" id="ARBA00004629"/>
    </source>
</evidence>
<dbReference type="GO" id="GO:0051707">
    <property type="term" value="P:response to other organism"/>
    <property type="evidence" value="ECO:0007669"/>
    <property type="project" value="UniProtKB-ARBA"/>
</dbReference>
<dbReference type="Pfam" id="PF00560">
    <property type="entry name" value="LRR_1"/>
    <property type="match status" value="2"/>
</dbReference>
<dbReference type="InterPro" id="IPR003591">
    <property type="entry name" value="Leu-rich_rpt_typical-subtyp"/>
</dbReference>
<keyword evidence="12" id="KW-0677">Repeat</keyword>
<keyword evidence="7" id="KW-0690">Ribosome biogenesis</keyword>
<dbReference type="InterPro" id="IPR032675">
    <property type="entry name" value="LRR_dom_sf"/>
</dbReference>
<dbReference type="PANTHER" id="PTHR44675">
    <property type="entry name" value="PAK1 INTERACTING PROTEIN 1"/>
    <property type="match status" value="1"/>
</dbReference>
<evidence type="ECO:0000256" key="12">
    <source>
        <dbReference type="ARBA" id="ARBA00022737"/>
    </source>
</evidence>